<proteinExistence type="predicted"/>
<evidence type="ECO:0000313" key="2">
    <source>
        <dbReference type="EMBL" id="PJF46390.1"/>
    </source>
</evidence>
<dbReference type="AlphaFoldDB" id="A0A2M8Q9F0"/>
<protein>
    <submittedName>
        <fullName evidence="2">SIS domain-containing protein</fullName>
    </submittedName>
</protein>
<reference evidence="2 3" key="1">
    <citation type="submission" date="2017-11" db="EMBL/GenBank/DDBJ databases">
        <title>Evolution of Phototrophy in the Chloroflexi Phylum Driven by Horizontal Gene Transfer.</title>
        <authorList>
            <person name="Ward L.M."/>
            <person name="Hemp J."/>
            <person name="Shih P.M."/>
            <person name="Mcglynn S.E."/>
            <person name="Fischer W."/>
        </authorList>
    </citation>
    <scope>NUCLEOTIDE SEQUENCE [LARGE SCALE GENOMIC DNA]</scope>
    <source>
        <strain evidence="2">JP3_7</strain>
    </source>
</reference>
<comment type="caution">
    <text evidence="2">The sequence shown here is derived from an EMBL/GenBank/DDBJ whole genome shotgun (WGS) entry which is preliminary data.</text>
</comment>
<dbReference type="InterPro" id="IPR046348">
    <property type="entry name" value="SIS_dom_sf"/>
</dbReference>
<dbReference type="Proteomes" id="UP000230790">
    <property type="component" value="Unassembled WGS sequence"/>
</dbReference>
<dbReference type="EMBL" id="PGTN01000239">
    <property type="protein sequence ID" value="PJF46390.1"/>
    <property type="molecule type" value="Genomic_DNA"/>
</dbReference>
<feature type="domain" description="SIS" evidence="1">
    <location>
        <begin position="42"/>
        <end position="230"/>
    </location>
</feature>
<gene>
    <name evidence="2" type="ORF">CUN48_14045</name>
</gene>
<organism evidence="2 3">
    <name type="scientific">Candidatus Thermofonsia Clade 3 bacterium</name>
    <dbReference type="NCBI Taxonomy" id="2364212"/>
    <lineage>
        <taxon>Bacteria</taxon>
        <taxon>Bacillati</taxon>
        <taxon>Chloroflexota</taxon>
        <taxon>Candidatus Thermofontia</taxon>
        <taxon>Candidatus Thermofonsia Clade 3</taxon>
    </lineage>
</organism>
<accession>A0A2M8Q9F0</accession>
<dbReference type="Gene3D" id="3.40.50.10490">
    <property type="entry name" value="Glucose-6-phosphate isomerase like protein, domain 1"/>
    <property type="match status" value="1"/>
</dbReference>
<dbReference type="InterPro" id="IPR001347">
    <property type="entry name" value="SIS_dom"/>
</dbReference>
<sequence length="272" mass="28863">MSEIVEKSSTSPALRYLEAAQRILTQIRETQTPAIEAAARICADSIAAGGLVHLFGTGHSRIPVEEMFPRHGSFPGFHPIVELSLTNHTQVVGANGQRQAMFLEKLEGFGEVILRNFVFHAHDSMIVFSNGGVNGVVIDVALGAKRRGLPVIAVVSLAHSLASPVRHSSGKRLSDIADVTIDNCSPVGDAMVTIEGLETPVGPGSSIGYVAVVNMLKCLVAEELVKRGQPPLVLTSAALIGAEASAELFERTYDDYRARVAQVYGCPPGGAR</sequence>
<dbReference type="GO" id="GO:0097367">
    <property type="term" value="F:carbohydrate derivative binding"/>
    <property type="evidence" value="ECO:0007669"/>
    <property type="project" value="InterPro"/>
</dbReference>
<name>A0A2M8Q9F0_9CHLR</name>
<dbReference type="NCBIfam" id="NF002805">
    <property type="entry name" value="PRK02947.1"/>
    <property type="match status" value="1"/>
</dbReference>
<dbReference type="SUPFAM" id="SSF53697">
    <property type="entry name" value="SIS domain"/>
    <property type="match status" value="1"/>
</dbReference>
<dbReference type="PROSITE" id="PS51464">
    <property type="entry name" value="SIS"/>
    <property type="match status" value="1"/>
</dbReference>
<dbReference type="Pfam" id="PF13580">
    <property type="entry name" value="SIS_2"/>
    <property type="match status" value="1"/>
</dbReference>
<dbReference type="GO" id="GO:1901135">
    <property type="term" value="P:carbohydrate derivative metabolic process"/>
    <property type="evidence" value="ECO:0007669"/>
    <property type="project" value="InterPro"/>
</dbReference>
<evidence type="ECO:0000259" key="1">
    <source>
        <dbReference type="PROSITE" id="PS51464"/>
    </source>
</evidence>
<evidence type="ECO:0000313" key="3">
    <source>
        <dbReference type="Proteomes" id="UP000230790"/>
    </source>
</evidence>